<proteinExistence type="predicted"/>
<gene>
    <name evidence="3" type="ORF">DW701_02410</name>
</gene>
<dbReference type="CDD" id="cd16027">
    <property type="entry name" value="SGSH"/>
    <property type="match status" value="1"/>
</dbReference>
<dbReference type="Pfam" id="PF00884">
    <property type="entry name" value="Sulfatase"/>
    <property type="match status" value="1"/>
</dbReference>
<dbReference type="PANTHER" id="PTHR43751:SF1">
    <property type="entry name" value="SULFATASE ATSG-RELATED"/>
    <property type="match status" value="1"/>
</dbReference>
<dbReference type="InterPro" id="IPR000917">
    <property type="entry name" value="Sulfatase_N"/>
</dbReference>
<sequence length="517" mass="58823">MDINSLSFISYAVCTAATVQTAMAGHVEHKQTNILFCIADDAGHMSAYGTPWLNTPAFDRVAGEGILFNNAYTCNAKSAPSRAAIITGRNSWQLKEACNHWPNFPVEFKSYPEALAENGYYVGCTGKGWGPGVANDAHGRKREITGKGWNKRKLEPPTANISKIDYAANFEDFMKDRPKDRPFCFWYGALEPHRSYEYGSSVRAGKRTEQIDAVPEYWPDNELVRTDMLDYALEIEHFDKHLGRILQTLEEEGELENTIIVVTSDHGMPFPRCKGQEYNNSNHVPMAVMWKNGIKKPGRTVDDYISLIDIAPTLLEAVGVEQDKTGMKPITGRSFIDILKNKKTGTDRGFVMIGKERHDVGRPDDQGYPIRGMIRGDYLYLKNFETERWPAGNPETGYMNVDGSPTKTEVLKAKHNKETAYYWQLSFGKRKAEELYNIRKDPDCMVNLAEMPEYETLKRKLEKEMTLRLVEQEDPRMFGRGGLFDKYPDMSPAHQFWNRTEAGEKVRSGWVNPTDFQ</sequence>
<protein>
    <submittedName>
        <fullName evidence="3">DUF229 domain-containing protein</fullName>
    </submittedName>
</protein>
<dbReference type="AlphaFoldDB" id="A0A414MID0"/>
<feature type="domain" description="Sulfatase N-terminal" evidence="2">
    <location>
        <begin position="33"/>
        <end position="320"/>
    </location>
</feature>
<accession>A0A414MID0</accession>
<comment type="PTM">
    <text evidence="1">The conversion to 3-oxoalanine (also known as C-formylglycine, FGly), of a serine or cysteine residue in prokaryotes and of a cysteine residue in eukaryotes, is critical for catalytic activity.</text>
</comment>
<organism evidence="3 4">
    <name type="scientific">Bacteroides eggerthii</name>
    <dbReference type="NCBI Taxonomy" id="28111"/>
    <lineage>
        <taxon>Bacteria</taxon>
        <taxon>Pseudomonadati</taxon>
        <taxon>Bacteroidota</taxon>
        <taxon>Bacteroidia</taxon>
        <taxon>Bacteroidales</taxon>
        <taxon>Bacteroidaceae</taxon>
        <taxon>Bacteroides</taxon>
    </lineage>
</organism>
<dbReference type="InterPro" id="IPR017850">
    <property type="entry name" value="Alkaline_phosphatase_core_sf"/>
</dbReference>
<evidence type="ECO:0000313" key="3">
    <source>
        <dbReference type="EMBL" id="RHF11659.1"/>
    </source>
</evidence>
<reference evidence="3 4" key="1">
    <citation type="submission" date="2018-08" db="EMBL/GenBank/DDBJ databases">
        <title>A genome reference for cultivated species of the human gut microbiota.</title>
        <authorList>
            <person name="Zou Y."/>
            <person name="Xue W."/>
            <person name="Luo G."/>
        </authorList>
    </citation>
    <scope>NUCLEOTIDE SEQUENCE [LARGE SCALE GENOMIC DNA]</scope>
    <source>
        <strain evidence="3 4">AM26-26AC</strain>
    </source>
</reference>
<dbReference type="SUPFAM" id="SSF53649">
    <property type="entry name" value="Alkaline phosphatase-like"/>
    <property type="match status" value="1"/>
</dbReference>
<dbReference type="Proteomes" id="UP000283538">
    <property type="component" value="Unassembled WGS sequence"/>
</dbReference>
<feature type="modified residue" description="3-oxoalanine (Ser)" evidence="1">
    <location>
        <position position="78"/>
    </location>
</feature>
<name>A0A414MID0_9BACE</name>
<dbReference type="InterPro" id="IPR052701">
    <property type="entry name" value="GAG_Ulvan_Degrading_Sulfatases"/>
</dbReference>
<dbReference type="PANTHER" id="PTHR43751">
    <property type="entry name" value="SULFATASE"/>
    <property type="match status" value="1"/>
</dbReference>
<evidence type="ECO:0000259" key="2">
    <source>
        <dbReference type="Pfam" id="PF00884"/>
    </source>
</evidence>
<dbReference type="EMBL" id="QSLA01000002">
    <property type="protein sequence ID" value="RHF11659.1"/>
    <property type="molecule type" value="Genomic_DNA"/>
</dbReference>
<dbReference type="RefSeq" id="WP_118226932.1">
    <property type="nucleotide sequence ID" value="NZ_JAQECU010000009.1"/>
</dbReference>
<dbReference type="Gene3D" id="3.40.720.10">
    <property type="entry name" value="Alkaline Phosphatase, subunit A"/>
    <property type="match status" value="1"/>
</dbReference>
<evidence type="ECO:0000256" key="1">
    <source>
        <dbReference type="PIRSR" id="PIRSR600917-52"/>
    </source>
</evidence>
<evidence type="ECO:0000313" key="4">
    <source>
        <dbReference type="Proteomes" id="UP000283538"/>
    </source>
</evidence>
<comment type="caution">
    <text evidence="3">The sequence shown here is derived from an EMBL/GenBank/DDBJ whole genome shotgun (WGS) entry which is preliminary data.</text>
</comment>